<dbReference type="eggNOG" id="COG1044">
    <property type="taxonomic scope" value="Bacteria"/>
</dbReference>
<organism evidence="5 6">
    <name type="scientific">Galbibacter marinus</name>
    <dbReference type="NCBI Taxonomy" id="555500"/>
    <lineage>
        <taxon>Bacteria</taxon>
        <taxon>Pseudomonadati</taxon>
        <taxon>Bacteroidota</taxon>
        <taxon>Flavobacteriia</taxon>
        <taxon>Flavobacteriales</taxon>
        <taxon>Flavobacteriaceae</taxon>
        <taxon>Galbibacter</taxon>
    </lineage>
</organism>
<feature type="domain" description="Fibronectin type-III" evidence="4">
    <location>
        <begin position="268"/>
        <end position="354"/>
    </location>
</feature>
<dbReference type="PROSITE" id="PS50853">
    <property type="entry name" value="FN3"/>
    <property type="match status" value="4"/>
</dbReference>
<evidence type="ECO:0000256" key="2">
    <source>
        <dbReference type="SAM" id="Coils"/>
    </source>
</evidence>
<dbReference type="PATRIC" id="fig|555500.3.peg.2066"/>
<dbReference type="Proteomes" id="UP000007364">
    <property type="component" value="Unassembled WGS sequence"/>
</dbReference>
<dbReference type="SUPFAM" id="SSF49785">
    <property type="entry name" value="Galactose-binding domain-like"/>
    <property type="match status" value="1"/>
</dbReference>
<reference evidence="5 6" key="1">
    <citation type="journal article" date="2012" name="J. Bacteriol.">
        <title>Genome Sequence of Galbibacter marinum Type Strain ck-I2-15.</title>
        <authorList>
            <person name="Lai Q."/>
            <person name="Li C."/>
            <person name="Shao Z."/>
        </authorList>
    </citation>
    <scope>NUCLEOTIDE SEQUENCE [LARGE SCALE GENOMIC DNA]</scope>
    <source>
        <strain evidence="6">ck-I2-15</strain>
    </source>
</reference>
<dbReference type="InterPro" id="IPR008979">
    <property type="entry name" value="Galactose-bd-like_sf"/>
</dbReference>
<dbReference type="Pfam" id="PF00041">
    <property type="entry name" value="fn3"/>
    <property type="match status" value="4"/>
</dbReference>
<dbReference type="eggNOG" id="COG4733">
    <property type="taxonomic scope" value="Bacteria"/>
</dbReference>
<evidence type="ECO:0000256" key="3">
    <source>
        <dbReference type="SAM" id="SignalP"/>
    </source>
</evidence>
<gene>
    <name evidence="5" type="ORF">I215_10008</name>
</gene>
<dbReference type="OrthoDB" id="9808753at2"/>
<dbReference type="SMART" id="SM00060">
    <property type="entry name" value="FN3"/>
    <property type="match status" value="4"/>
</dbReference>
<dbReference type="InterPro" id="IPR003961">
    <property type="entry name" value="FN3_dom"/>
</dbReference>
<dbReference type="Gene3D" id="2.60.120.260">
    <property type="entry name" value="Galactose-binding domain-like"/>
    <property type="match status" value="1"/>
</dbReference>
<feature type="chain" id="PRO_5003863040" evidence="3">
    <location>
        <begin position="20"/>
        <end position="703"/>
    </location>
</feature>
<accession>K2PQT5</accession>
<dbReference type="STRING" id="555500.I215_10008"/>
<keyword evidence="6" id="KW-1185">Reference proteome</keyword>
<dbReference type="Gene3D" id="2.60.40.10">
    <property type="entry name" value="Immunoglobulins"/>
    <property type="match status" value="4"/>
</dbReference>
<dbReference type="PANTHER" id="PTHR46708">
    <property type="entry name" value="TENASCIN"/>
    <property type="match status" value="1"/>
</dbReference>
<comment type="caution">
    <text evidence="5">The sequence shown here is derived from an EMBL/GenBank/DDBJ whole genome shotgun (WGS) entry which is preliminary data.</text>
</comment>
<dbReference type="PANTHER" id="PTHR46708:SF11">
    <property type="entry name" value="RECEPTOR-TYPE TYROSINE-PROTEIN PHOSPHATASE ETA-LIKE"/>
    <property type="match status" value="1"/>
</dbReference>
<dbReference type="InterPro" id="IPR050991">
    <property type="entry name" value="ECM_Regulatory_Proteins"/>
</dbReference>
<feature type="domain" description="Fibronectin type-III" evidence="4">
    <location>
        <begin position="174"/>
        <end position="262"/>
    </location>
</feature>
<dbReference type="SUPFAM" id="SSF49265">
    <property type="entry name" value="Fibronectin type III"/>
    <property type="match status" value="3"/>
</dbReference>
<dbReference type="AlphaFoldDB" id="K2PQT5"/>
<keyword evidence="3" id="KW-0732">Signal</keyword>
<protein>
    <submittedName>
        <fullName evidence="5">Fibronectin type iii domain protein</fullName>
    </submittedName>
</protein>
<feature type="domain" description="Fibronectin type-III" evidence="4">
    <location>
        <begin position="453"/>
        <end position="542"/>
    </location>
</feature>
<feature type="signal peptide" evidence="3">
    <location>
        <begin position="1"/>
        <end position="19"/>
    </location>
</feature>
<dbReference type="InterPro" id="IPR036116">
    <property type="entry name" value="FN3_sf"/>
</dbReference>
<evidence type="ECO:0000313" key="5">
    <source>
        <dbReference type="EMBL" id="EKF54895.1"/>
    </source>
</evidence>
<evidence type="ECO:0000259" key="4">
    <source>
        <dbReference type="PROSITE" id="PS50853"/>
    </source>
</evidence>
<keyword evidence="1" id="KW-0677">Repeat</keyword>
<keyword evidence="2" id="KW-0175">Coiled coil</keyword>
<feature type="domain" description="Fibronectin type-III" evidence="4">
    <location>
        <begin position="359"/>
        <end position="449"/>
    </location>
</feature>
<dbReference type="InterPro" id="IPR013783">
    <property type="entry name" value="Ig-like_fold"/>
</dbReference>
<dbReference type="RefSeq" id="WP_008991844.1">
    <property type="nucleotide sequence ID" value="NZ_AMSG01000013.1"/>
</dbReference>
<dbReference type="CDD" id="cd00063">
    <property type="entry name" value="FN3"/>
    <property type="match status" value="2"/>
</dbReference>
<proteinExistence type="predicted"/>
<feature type="coiled-coil region" evidence="2">
    <location>
        <begin position="658"/>
        <end position="695"/>
    </location>
</feature>
<evidence type="ECO:0000313" key="6">
    <source>
        <dbReference type="Proteomes" id="UP000007364"/>
    </source>
</evidence>
<sequence length="703" mass="73207">MRTTFTLLLTLLLSSTLWSQEIHTQSNAVSIDNESDATTGWTGGAVISSESTDVEHGSFSMLVSSTGQTNGRDASYTFNVTSGQVYSIKIWAKRAPQSYLPAFANWSGFSNFSERSILTTQWTEYSFELTANSNVAVIRAYTAPINRGAVSGDGILLDAVTITPLVDDSEAPSAITDLTASSTTSSSTALSWSASTDNIGVVDYEVFQNGSSIGLSGGATNFNVMNLSPATNYAFTAIALDAAGNSSLVSNTANVTTTTAADTQGPSAITDLTASATTSSSTTLSWSASTDNVGVVDYEVFQDGTSIGLSGGVTSFNVTNLSPATSYGFTAIAMDAAGNSSLVSNTANVTTTAAADTQAPSAITDLIASAITSNSAILSWSASTDNVGVVDYEVFQDGTSIGLSGGATSFNVTNLTPATSYAFTAIALDAAENTSLISNTANLTTTGETDSQAPTAITDLVAGSTTSSSTSLSWSASMDDVGVVDYEIFQDGISIGLSGGATSFNVTNLTPETSYSFTAVAMDGSGNISTISNSVNITTLEAPTGGATAYTTENANLPTVDWQSNNFIASGNVGIGTQVNPAYRLAVAGNIVAEEVRVALQGNWPDFVFETSYELPSLAAVEQHIKTNKHLMNIPSAHQVQQQGIALGDMDAKLLRKIEELTLYAIAQEKQIQQLKSQNEQLKELANKIEALELKLNTYPVER</sequence>
<dbReference type="EMBL" id="AMSG01000013">
    <property type="protein sequence ID" value="EKF54895.1"/>
    <property type="molecule type" value="Genomic_DNA"/>
</dbReference>
<evidence type="ECO:0000256" key="1">
    <source>
        <dbReference type="ARBA" id="ARBA00022737"/>
    </source>
</evidence>
<name>K2PQT5_9FLAO</name>